<dbReference type="AlphaFoldDB" id="A0A1I1UTE1"/>
<sequence>MPAAGDWEARAARAWPCALAGADAAIPPPEHFFELVAAERLASGPRPSTPACDGDAPPAARSQWLEPLRRVGDVVGGAMTVVAGGMLHALSDLAGKIGIADEVWTHGYRDVTGLPQVGDEAWRSSSWRTCAARSLHVAAAAATNWNYDDVLLWWLVASRSIVVGRARAVVAASSSIDHTPRSGVGNRPH</sequence>
<protein>
    <submittedName>
        <fullName evidence="1">Uncharacterized protein</fullName>
    </submittedName>
</protein>
<name>A0A1I1UTE1_9BACT</name>
<reference evidence="2" key="1">
    <citation type="submission" date="2016-10" db="EMBL/GenBank/DDBJ databases">
        <authorList>
            <person name="Varghese N."/>
            <person name="Submissions S."/>
        </authorList>
    </citation>
    <scope>NUCLEOTIDE SEQUENCE [LARGE SCALE GENOMIC DNA]</scope>
    <source>
        <strain evidence="2">ATCC 25963</strain>
    </source>
</reference>
<evidence type="ECO:0000313" key="2">
    <source>
        <dbReference type="Proteomes" id="UP000199400"/>
    </source>
</evidence>
<organism evidence="1 2">
    <name type="scientific">Nannocystis exedens</name>
    <dbReference type="NCBI Taxonomy" id="54"/>
    <lineage>
        <taxon>Bacteria</taxon>
        <taxon>Pseudomonadati</taxon>
        <taxon>Myxococcota</taxon>
        <taxon>Polyangia</taxon>
        <taxon>Nannocystales</taxon>
        <taxon>Nannocystaceae</taxon>
        <taxon>Nannocystis</taxon>
    </lineage>
</organism>
<gene>
    <name evidence="1" type="ORF">SAMN02745121_01294</name>
</gene>
<proteinExistence type="predicted"/>
<keyword evidence="2" id="KW-1185">Reference proteome</keyword>
<dbReference type="RefSeq" id="WP_096330061.1">
    <property type="nucleotide sequence ID" value="NZ_FOMX01000004.1"/>
</dbReference>
<dbReference type="EMBL" id="FOMX01000004">
    <property type="protein sequence ID" value="SFD74082.1"/>
    <property type="molecule type" value="Genomic_DNA"/>
</dbReference>
<evidence type="ECO:0000313" key="1">
    <source>
        <dbReference type="EMBL" id="SFD74082.1"/>
    </source>
</evidence>
<accession>A0A1I1UTE1</accession>
<dbReference type="Proteomes" id="UP000199400">
    <property type="component" value="Unassembled WGS sequence"/>
</dbReference>